<dbReference type="PANTHER" id="PTHR45875:SF1">
    <property type="entry name" value="METHYLTRANSFERASE N6AMT1"/>
    <property type="match status" value="1"/>
</dbReference>
<reference evidence="5" key="1">
    <citation type="journal article" date="2020" name="ISME J.">
        <title>Gammaproteobacteria mediating utilization of methyl-, sulfur- and petroleum organic compounds in deep ocean hydrothermal plumes.</title>
        <authorList>
            <person name="Zhou Z."/>
            <person name="Liu Y."/>
            <person name="Pan J."/>
            <person name="Cron B.R."/>
            <person name="Toner B.M."/>
            <person name="Anantharaman K."/>
            <person name="Breier J.A."/>
            <person name="Dick G.J."/>
            <person name="Li M."/>
        </authorList>
    </citation>
    <scope>NUCLEOTIDE SEQUENCE</scope>
    <source>
        <strain evidence="5">SZUA-1451</strain>
    </source>
</reference>
<evidence type="ECO:0000256" key="1">
    <source>
        <dbReference type="ARBA" id="ARBA00022603"/>
    </source>
</evidence>
<dbReference type="Gene3D" id="3.40.50.150">
    <property type="entry name" value="Vaccinia Virus protein VP39"/>
    <property type="match status" value="1"/>
</dbReference>
<proteinExistence type="predicted"/>
<evidence type="ECO:0000256" key="3">
    <source>
        <dbReference type="ARBA" id="ARBA00022691"/>
    </source>
</evidence>
<dbReference type="CDD" id="cd02440">
    <property type="entry name" value="AdoMet_MTases"/>
    <property type="match status" value="1"/>
</dbReference>
<gene>
    <name evidence="5" type="ORF">EYH13_01175</name>
</gene>
<dbReference type="GO" id="GO:0008276">
    <property type="term" value="F:protein methyltransferase activity"/>
    <property type="evidence" value="ECO:0007669"/>
    <property type="project" value="TreeGrafter"/>
</dbReference>
<dbReference type="EMBL" id="DQUG01000050">
    <property type="protein sequence ID" value="HIP74773.1"/>
    <property type="molecule type" value="Genomic_DNA"/>
</dbReference>
<evidence type="ECO:0000259" key="4">
    <source>
        <dbReference type="Pfam" id="PF05175"/>
    </source>
</evidence>
<dbReference type="GO" id="GO:0008757">
    <property type="term" value="F:S-adenosylmethionine-dependent methyltransferase activity"/>
    <property type="evidence" value="ECO:0007669"/>
    <property type="project" value="TreeGrafter"/>
</dbReference>
<dbReference type="InterPro" id="IPR007848">
    <property type="entry name" value="Small_mtfrase_dom"/>
</dbReference>
<organism evidence="5 6">
    <name type="scientific">Thermococcus paralvinellae</name>
    <dbReference type="NCBI Taxonomy" id="582419"/>
    <lineage>
        <taxon>Archaea</taxon>
        <taxon>Methanobacteriati</taxon>
        <taxon>Methanobacteriota</taxon>
        <taxon>Thermococci</taxon>
        <taxon>Thermococcales</taxon>
        <taxon>Thermococcaceae</taxon>
        <taxon>Thermococcus</taxon>
    </lineage>
</organism>
<comment type="caution">
    <text evidence="5">The sequence shown here is derived from an EMBL/GenBank/DDBJ whole genome shotgun (WGS) entry which is preliminary data.</text>
</comment>
<dbReference type="GO" id="GO:0032259">
    <property type="term" value="P:methylation"/>
    <property type="evidence" value="ECO:0007669"/>
    <property type="project" value="UniProtKB-KW"/>
</dbReference>
<sequence>MVFLYYGGLKLRLHPQVYEPAEDTFLLAENLKVKEGFSALDIGTGTGIIALLMAKRAKFVLGVDINPIAIEIAGENARINGIKNVEFRVSDLFENVEGRFDIITFNPPYLPGKPEELEGLIDLALIGGKSGREVIDRFIDQVKNYLTPKGIVQVVQSSITGIERTMEKFTRLGFKVEVTARKRYFFEEIVVITAMLNESS</sequence>
<dbReference type="AlphaFoldDB" id="A0A832ZEM0"/>
<dbReference type="Pfam" id="PF05175">
    <property type="entry name" value="MTS"/>
    <property type="match status" value="1"/>
</dbReference>
<dbReference type="Proteomes" id="UP000649326">
    <property type="component" value="Unassembled WGS sequence"/>
</dbReference>
<keyword evidence="2 5" id="KW-0808">Transferase</keyword>
<dbReference type="InterPro" id="IPR004557">
    <property type="entry name" value="PrmC-related"/>
</dbReference>
<protein>
    <submittedName>
        <fullName evidence="5">Methyltransferase domain-containing protein</fullName>
    </submittedName>
</protein>
<keyword evidence="3" id="KW-0949">S-adenosyl-L-methionine</keyword>
<accession>A0A832ZEM0</accession>
<evidence type="ECO:0000313" key="5">
    <source>
        <dbReference type="EMBL" id="HIP74773.1"/>
    </source>
</evidence>
<name>A0A832ZEM0_9EURY</name>
<dbReference type="InterPro" id="IPR029063">
    <property type="entry name" value="SAM-dependent_MTases_sf"/>
</dbReference>
<dbReference type="NCBIfam" id="TIGR00537">
    <property type="entry name" value="hemK_rel_arch"/>
    <property type="match status" value="1"/>
</dbReference>
<dbReference type="SUPFAM" id="SSF53335">
    <property type="entry name" value="S-adenosyl-L-methionine-dependent methyltransferases"/>
    <property type="match status" value="1"/>
</dbReference>
<dbReference type="GO" id="GO:0035657">
    <property type="term" value="C:eRF1 methyltransferase complex"/>
    <property type="evidence" value="ECO:0007669"/>
    <property type="project" value="TreeGrafter"/>
</dbReference>
<dbReference type="NCBIfam" id="NF011529">
    <property type="entry name" value="PRK14968.1-3"/>
    <property type="match status" value="1"/>
</dbReference>
<keyword evidence="1 5" id="KW-0489">Methyltransferase</keyword>
<evidence type="ECO:0000256" key="2">
    <source>
        <dbReference type="ARBA" id="ARBA00022679"/>
    </source>
</evidence>
<dbReference type="PANTHER" id="PTHR45875">
    <property type="entry name" value="METHYLTRANSFERASE N6AMT1"/>
    <property type="match status" value="1"/>
</dbReference>
<feature type="domain" description="Methyltransferase small" evidence="4">
    <location>
        <begin position="24"/>
        <end position="171"/>
    </location>
</feature>
<evidence type="ECO:0000313" key="6">
    <source>
        <dbReference type="Proteomes" id="UP000649326"/>
    </source>
</evidence>
<dbReference type="InterPro" id="IPR052190">
    <property type="entry name" value="Euk-Arch_PrmC-MTase"/>
</dbReference>